<dbReference type="InterPro" id="IPR052942">
    <property type="entry name" value="LPS_cholinephosphotransferase"/>
</dbReference>
<accession>A0A1I5A5G4</accession>
<proteinExistence type="predicted"/>
<gene>
    <name evidence="2" type="ORF">SAMN04488695_102331</name>
</gene>
<keyword evidence="2" id="KW-0808">Transferase</keyword>
<dbReference type="EMBL" id="FOVK01000002">
    <property type="protein sequence ID" value="SFN57656.1"/>
    <property type="molecule type" value="Genomic_DNA"/>
</dbReference>
<dbReference type="InterPro" id="IPR007074">
    <property type="entry name" value="LicD/FKTN/FKRP_NTP_transf"/>
</dbReference>
<dbReference type="GO" id="GO:0009100">
    <property type="term" value="P:glycoprotein metabolic process"/>
    <property type="evidence" value="ECO:0007669"/>
    <property type="project" value="UniProtKB-ARBA"/>
</dbReference>
<evidence type="ECO:0000313" key="3">
    <source>
        <dbReference type="Proteomes" id="UP000181899"/>
    </source>
</evidence>
<reference evidence="2 3" key="1">
    <citation type="submission" date="2016-10" db="EMBL/GenBank/DDBJ databases">
        <authorList>
            <person name="de Groot N.N."/>
        </authorList>
    </citation>
    <scope>NUCLEOTIDE SEQUENCE [LARGE SCALE GENOMIC DNA]</scope>
    <source>
        <strain evidence="2 3">ML2</strain>
    </source>
</reference>
<organism evidence="2 3">
    <name type="scientific">Proteiniclasticum ruminis</name>
    <dbReference type="NCBI Taxonomy" id="398199"/>
    <lineage>
        <taxon>Bacteria</taxon>
        <taxon>Bacillati</taxon>
        <taxon>Bacillota</taxon>
        <taxon>Clostridia</taxon>
        <taxon>Eubacteriales</taxon>
        <taxon>Clostridiaceae</taxon>
        <taxon>Proteiniclasticum</taxon>
    </lineage>
</organism>
<protein>
    <submittedName>
        <fullName evidence="2">Lipopolysaccharide cholinephosphotransferase</fullName>
    </submittedName>
</protein>
<name>A0A1I5A5G4_9CLOT</name>
<dbReference type="PANTHER" id="PTHR43404">
    <property type="entry name" value="LIPOPOLYSACCHARIDE CHOLINEPHOSPHOTRANSFERASE LICD"/>
    <property type="match status" value="1"/>
</dbReference>
<keyword evidence="3" id="KW-1185">Reference proteome</keyword>
<sequence length="271" mass="32302">MRENDKLKKIQETELEILTEFDRICRKHGLTYFLDSGTALGAVRHGGFIPWDDDIDVGMPREDYEKFMSIAPTEMDPAFFLQNKVTDPKSPYYFAKIRKNNTLFMEWNKRNMDIHHGIYIDIFPYDNLPDDQTEREAFLSKCKKLYQLYVYRTIPDRDAPPQKGLKWMVMASVRRMLHYLVMPIPLSYLEKKSNELYQSHNQQETRYTSCCIYGFTFMKDHLYPVKEIQFEDKVFFGPADTDAYLTSLYGDYMTLPKEEDRMNHFPYKVEV</sequence>
<dbReference type="Pfam" id="PF04991">
    <property type="entry name" value="LicD"/>
    <property type="match status" value="1"/>
</dbReference>
<dbReference type="GO" id="GO:0016740">
    <property type="term" value="F:transferase activity"/>
    <property type="evidence" value="ECO:0007669"/>
    <property type="project" value="UniProtKB-KW"/>
</dbReference>
<dbReference type="PANTHER" id="PTHR43404:SF2">
    <property type="entry name" value="LIPOPOLYSACCHARIDE CHOLINEPHOSPHOTRANSFERASE LICD"/>
    <property type="match status" value="1"/>
</dbReference>
<feature type="domain" description="LicD/FKTN/FKRP nucleotidyltransferase" evidence="1">
    <location>
        <begin position="25"/>
        <end position="250"/>
    </location>
</feature>
<evidence type="ECO:0000259" key="1">
    <source>
        <dbReference type="Pfam" id="PF04991"/>
    </source>
</evidence>
<evidence type="ECO:0000313" key="2">
    <source>
        <dbReference type="EMBL" id="SFN57656.1"/>
    </source>
</evidence>
<dbReference type="AlphaFoldDB" id="A0A1I5A5G4"/>
<dbReference type="RefSeq" id="WP_074911431.1">
    <property type="nucleotide sequence ID" value="NZ_FOVK01000002.1"/>
</dbReference>
<dbReference type="Proteomes" id="UP000181899">
    <property type="component" value="Unassembled WGS sequence"/>
</dbReference>
<dbReference type="OrthoDB" id="9786100at2"/>